<dbReference type="Proteomes" id="UP000076502">
    <property type="component" value="Unassembled WGS sequence"/>
</dbReference>
<evidence type="ECO:0000313" key="1">
    <source>
        <dbReference type="EMBL" id="KZC04017.1"/>
    </source>
</evidence>
<dbReference type="EMBL" id="KQ434773">
    <property type="protein sequence ID" value="KZC04017.1"/>
    <property type="molecule type" value="Genomic_DNA"/>
</dbReference>
<gene>
    <name evidence="1" type="ORF">WN55_01278</name>
</gene>
<accession>A0A154NWJ4</accession>
<keyword evidence="2" id="KW-1185">Reference proteome</keyword>
<dbReference type="AlphaFoldDB" id="A0A154NWJ4"/>
<name>A0A154NWJ4_DUFNO</name>
<sequence>MKDIVNSRRAIIVLQNGCKRITTYSCLKSVKRKRRFVYVQRSYDHDLELFAEFANGGTQ</sequence>
<evidence type="ECO:0000313" key="2">
    <source>
        <dbReference type="Proteomes" id="UP000076502"/>
    </source>
</evidence>
<reference evidence="1 2" key="1">
    <citation type="submission" date="2015-07" db="EMBL/GenBank/DDBJ databases">
        <title>The genome of Dufourea novaeangliae.</title>
        <authorList>
            <person name="Pan H."/>
            <person name="Kapheim K."/>
        </authorList>
    </citation>
    <scope>NUCLEOTIDE SEQUENCE [LARGE SCALE GENOMIC DNA]</scope>
    <source>
        <strain evidence="1">0120121106</strain>
        <tissue evidence="1">Whole body</tissue>
    </source>
</reference>
<proteinExistence type="predicted"/>
<protein>
    <submittedName>
        <fullName evidence="1">Uncharacterized protein</fullName>
    </submittedName>
</protein>
<organism evidence="1 2">
    <name type="scientific">Dufourea novaeangliae</name>
    <name type="common">Sweat bee</name>
    <dbReference type="NCBI Taxonomy" id="178035"/>
    <lineage>
        <taxon>Eukaryota</taxon>
        <taxon>Metazoa</taxon>
        <taxon>Ecdysozoa</taxon>
        <taxon>Arthropoda</taxon>
        <taxon>Hexapoda</taxon>
        <taxon>Insecta</taxon>
        <taxon>Pterygota</taxon>
        <taxon>Neoptera</taxon>
        <taxon>Endopterygota</taxon>
        <taxon>Hymenoptera</taxon>
        <taxon>Apocrita</taxon>
        <taxon>Aculeata</taxon>
        <taxon>Apoidea</taxon>
        <taxon>Anthophila</taxon>
        <taxon>Halictidae</taxon>
        <taxon>Rophitinae</taxon>
        <taxon>Dufourea</taxon>
    </lineage>
</organism>